<evidence type="ECO:0000256" key="2">
    <source>
        <dbReference type="ARBA" id="ARBA00038210"/>
    </source>
</evidence>
<dbReference type="PANTHER" id="PTHR12558">
    <property type="entry name" value="CELL DIVISION CYCLE 16,23,27"/>
    <property type="match status" value="1"/>
</dbReference>
<reference evidence="4 5" key="1">
    <citation type="submission" date="2013-11" db="EMBL/GenBank/DDBJ databases">
        <title>The Genome Sequence of Phytophthora parasitica P1976.</title>
        <authorList>
            <consortium name="The Broad Institute Genomics Platform"/>
            <person name="Russ C."/>
            <person name="Tyler B."/>
            <person name="Panabieres F."/>
            <person name="Shan W."/>
            <person name="Tripathy S."/>
            <person name="Grunwald N."/>
            <person name="Machado M."/>
            <person name="Johnson C.S."/>
            <person name="Walker B."/>
            <person name="Young S."/>
            <person name="Zeng Q."/>
            <person name="Gargeya S."/>
            <person name="Fitzgerald M."/>
            <person name="Haas B."/>
            <person name="Abouelleil A."/>
            <person name="Allen A.W."/>
            <person name="Alvarado L."/>
            <person name="Arachchi H.M."/>
            <person name="Berlin A.M."/>
            <person name="Chapman S.B."/>
            <person name="Gainer-Dewar J."/>
            <person name="Goldberg J."/>
            <person name="Griggs A."/>
            <person name="Gujja S."/>
            <person name="Hansen M."/>
            <person name="Howarth C."/>
            <person name="Imamovic A."/>
            <person name="Ireland A."/>
            <person name="Larimer J."/>
            <person name="McCowan C."/>
            <person name="Murphy C."/>
            <person name="Pearson M."/>
            <person name="Poon T.W."/>
            <person name="Priest M."/>
            <person name="Roberts A."/>
            <person name="Saif S."/>
            <person name="Shea T."/>
            <person name="Sisk P."/>
            <person name="Sykes S."/>
            <person name="Wortman J."/>
            <person name="Nusbaum C."/>
            <person name="Birren B."/>
        </authorList>
    </citation>
    <scope>NUCLEOTIDE SEQUENCE [LARGE SCALE GENOMIC DNA]</scope>
    <source>
        <strain evidence="4 5">P1976</strain>
    </source>
</reference>
<name>A0A081A526_PHYNI</name>
<dbReference type="SMART" id="SM00028">
    <property type="entry name" value="TPR"/>
    <property type="match status" value="3"/>
</dbReference>
<dbReference type="AlphaFoldDB" id="A0A081A526"/>
<comment type="similarity">
    <text evidence="2">Belongs to the APC3/CDC27 family.</text>
</comment>
<dbReference type="PROSITE" id="PS50293">
    <property type="entry name" value="TPR_REGION"/>
    <property type="match status" value="1"/>
</dbReference>
<dbReference type="PROSITE" id="PS50005">
    <property type="entry name" value="TPR"/>
    <property type="match status" value="2"/>
</dbReference>
<gene>
    <name evidence="4" type="ORF">F444_10171</name>
</gene>
<dbReference type="Proteomes" id="UP000028582">
    <property type="component" value="Unassembled WGS sequence"/>
</dbReference>
<protein>
    <submittedName>
        <fullName evidence="4">Uncharacterized protein</fullName>
    </submittedName>
</protein>
<dbReference type="OrthoDB" id="1926212at2759"/>
<sequence length="195" mass="22293">MKRLEAMEHFRRKIDENPMDANAHHHLAVLARAGGDAETHARHSRIAWLTRQENPEIMNELALARMQEGKHEETEALLRQTIERWPTFPHAYCNLAALLAKRGKYTEALTHSLTALQLSPHDPSLHRNIARVYEQLGRTSEALTHFQHALSLAPDDAGVAKRISMLSLGRGRTEVATEHYSRYRDLTGQHYDLKL</sequence>
<dbReference type="Gene3D" id="1.25.40.10">
    <property type="entry name" value="Tetratricopeptide repeat domain"/>
    <property type="match status" value="1"/>
</dbReference>
<dbReference type="EMBL" id="ANJA01001835">
    <property type="protein sequence ID" value="ETO73987.1"/>
    <property type="molecule type" value="Genomic_DNA"/>
</dbReference>
<feature type="repeat" description="TPR" evidence="3">
    <location>
        <begin position="89"/>
        <end position="122"/>
    </location>
</feature>
<dbReference type="Pfam" id="PF13424">
    <property type="entry name" value="TPR_12"/>
    <property type="match status" value="1"/>
</dbReference>
<dbReference type="PANTHER" id="PTHR12558:SF13">
    <property type="entry name" value="CELL DIVISION CYCLE PROTEIN 27 HOMOLOG"/>
    <property type="match status" value="1"/>
</dbReference>
<dbReference type="InterPro" id="IPR011990">
    <property type="entry name" value="TPR-like_helical_dom_sf"/>
</dbReference>
<feature type="repeat" description="TPR" evidence="3">
    <location>
        <begin position="123"/>
        <end position="156"/>
    </location>
</feature>
<evidence type="ECO:0000256" key="1">
    <source>
        <dbReference type="ARBA" id="ARBA00022803"/>
    </source>
</evidence>
<comment type="caution">
    <text evidence="4">The sequence shown here is derived from an EMBL/GenBank/DDBJ whole genome shotgun (WGS) entry which is preliminary data.</text>
</comment>
<dbReference type="SUPFAM" id="SSF48452">
    <property type="entry name" value="TPR-like"/>
    <property type="match status" value="1"/>
</dbReference>
<evidence type="ECO:0000313" key="4">
    <source>
        <dbReference type="EMBL" id="ETO73987.1"/>
    </source>
</evidence>
<keyword evidence="1 3" id="KW-0802">TPR repeat</keyword>
<evidence type="ECO:0000313" key="5">
    <source>
        <dbReference type="Proteomes" id="UP000028582"/>
    </source>
</evidence>
<organism evidence="4 5">
    <name type="scientific">Phytophthora nicotianae P1976</name>
    <dbReference type="NCBI Taxonomy" id="1317066"/>
    <lineage>
        <taxon>Eukaryota</taxon>
        <taxon>Sar</taxon>
        <taxon>Stramenopiles</taxon>
        <taxon>Oomycota</taxon>
        <taxon>Peronosporomycetes</taxon>
        <taxon>Peronosporales</taxon>
        <taxon>Peronosporaceae</taxon>
        <taxon>Phytophthora</taxon>
    </lineage>
</organism>
<accession>A0A081A526</accession>
<evidence type="ECO:0000256" key="3">
    <source>
        <dbReference type="PROSITE-ProRule" id="PRU00339"/>
    </source>
</evidence>
<dbReference type="InterPro" id="IPR019734">
    <property type="entry name" value="TPR_rpt"/>
</dbReference>
<proteinExistence type="inferred from homology"/>